<feature type="compositionally biased region" description="Acidic residues" evidence="1">
    <location>
        <begin position="523"/>
        <end position="536"/>
    </location>
</feature>
<dbReference type="AlphaFoldDB" id="B8LEM1"/>
<evidence type="ECO:0008006" key="4">
    <source>
        <dbReference type="Google" id="ProtNLM"/>
    </source>
</evidence>
<dbReference type="InParanoid" id="B8LEM1"/>
<sequence length="546" mass="59406">MSSSKLSPSARKLHTKLKSILSSPATSSLESRQTIASWMIFNRKKSGGLCEGLLVAVEEAATDAATDDDDINNGDASARLMLLLRVIHQVLISNNNSTTQPNTVDDTWDKSLPLRVELGEAVLPTLFSRLARSFYSDCHRDQQQQQQYQSEVKEMIDIWKQYNVFDSPTVWEGYKRCWGRCLEDAIAKEEAVVGAAAAGGGDETKGVAIVDNGEATTKDTSTDVNIAKATDTTTLMGAAKQQAAPGISTANVDDNVKPAAGSTRDDISTVSFSKTTSSPTSSPLDRTFTRQDSTLSTTSLPDTTTTTDIDYSGVEPCHVEPSQFLDACKVIAQIQITRDLGGDAAMNLSAVLGCVSEQVEEACGTVYAHKSGDDGSVADAPSISDLLSPETLSNLPDEFLDLDLKYARQSLQTYKEAIRQQRKARLQCLHLLLQSRCDFGSMDAARLFCERGRTTNQHESGEDTFPSMDVILEQLKKKKEALSDALALEGLDVEEDAEEEKKLEKEERDLVPLSWFPCRAGGECEEDGDGVEVDEEPTSKKLKMGA</sequence>
<dbReference type="GO" id="GO:0031124">
    <property type="term" value="P:mRNA 3'-end processing"/>
    <property type="evidence" value="ECO:0000318"/>
    <property type="project" value="GO_Central"/>
</dbReference>
<evidence type="ECO:0000313" key="2">
    <source>
        <dbReference type="EMBL" id="EED86222.1"/>
    </source>
</evidence>
<feature type="region of interest" description="Disordered" evidence="1">
    <location>
        <begin position="522"/>
        <end position="546"/>
    </location>
</feature>
<dbReference type="HOGENOM" id="CLU_499252_0_0_1"/>
<reference evidence="2 3" key="1">
    <citation type="journal article" date="2004" name="Science">
        <title>The genome of the diatom Thalassiosira pseudonana: ecology, evolution, and metabolism.</title>
        <authorList>
            <person name="Armbrust E.V."/>
            <person name="Berges J.A."/>
            <person name="Bowler C."/>
            <person name="Green B.R."/>
            <person name="Martinez D."/>
            <person name="Putnam N.H."/>
            <person name="Zhou S."/>
            <person name="Allen A.E."/>
            <person name="Apt K.E."/>
            <person name="Bechner M."/>
            <person name="Brzezinski M.A."/>
            <person name="Chaal B.K."/>
            <person name="Chiovitti A."/>
            <person name="Davis A.K."/>
            <person name="Demarest M.S."/>
            <person name="Detter J.C."/>
            <person name="Glavina T."/>
            <person name="Goodstein D."/>
            <person name="Hadi M.Z."/>
            <person name="Hellsten U."/>
            <person name="Hildebrand M."/>
            <person name="Jenkins B.D."/>
            <person name="Jurka J."/>
            <person name="Kapitonov V.V."/>
            <person name="Kroger N."/>
            <person name="Lau W.W."/>
            <person name="Lane T.W."/>
            <person name="Larimer F.W."/>
            <person name="Lippmeier J.C."/>
            <person name="Lucas S."/>
            <person name="Medina M."/>
            <person name="Montsant A."/>
            <person name="Obornik M."/>
            <person name="Parker M.S."/>
            <person name="Palenik B."/>
            <person name="Pazour G.J."/>
            <person name="Richardson P.M."/>
            <person name="Rynearson T.A."/>
            <person name="Saito M.A."/>
            <person name="Schwartz D.C."/>
            <person name="Thamatrakoln K."/>
            <person name="Valentin K."/>
            <person name="Vardi A."/>
            <person name="Wilkerson F.P."/>
            <person name="Rokhsar D.S."/>
        </authorList>
    </citation>
    <scope>NUCLEOTIDE SEQUENCE [LARGE SCALE GENOMIC DNA]</scope>
    <source>
        <strain evidence="2 3">CCMP1335</strain>
    </source>
</reference>
<feature type="compositionally biased region" description="Low complexity" evidence="1">
    <location>
        <begin position="292"/>
        <end position="307"/>
    </location>
</feature>
<dbReference type="Proteomes" id="UP000001449">
    <property type="component" value="Unassembled WGS sequence"/>
</dbReference>
<organism evidence="2 3">
    <name type="scientific">Thalassiosira pseudonana</name>
    <name type="common">Marine diatom</name>
    <name type="synonym">Cyclotella nana</name>
    <dbReference type="NCBI Taxonomy" id="35128"/>
    <lineage>
        <taxon>Eukaryota</taxon>
        <taxon>Sar</taxon>
        <taxon>Stramenopiles</taxon>
        <taxon>Ochrophyta</taxon>
        <taxon>Bacillariophyta</taxon>
        <taxon>Coscinodiscophyceae</taxon>
        <taxon>Thalassiosirophycidae</taxon>
        <taxon>Thalassiosirales</taxon>
        <taxon>Thalassiosiraceae</taxon>
        <taxon>Thalassiosira</taxon>
    </lineage>
</organism>
<dbReference type="EMBL" id="DS999444">
    <property type="protein sequence ID" value="EED86222.1"/>
    <property type="molecule type" value="Genomic_DNA"/>
</dbReference>
<dbReference type="eggNOG" id="ENOG502SR52">
    <property type="taxonomic scope" value="Eukaryota"/>
</dbReference>
<gene>
    <name evidence="2" type="ORF">THAPSDRAFT_bd1875</name>
</gene>
<accession>B8LEM1</accession>
<dbReference type="OMA" id="KEWDDAN"/>
<dbReference type="RefSeq" id="XP_002297483.1">
    <property type="nucleotide sequence ID" value="XM_002297447.1"/>
</dbReference>
<dbReference type="KEGG" id="tps:THAPSDRAFT_bd1875"/>
<feature type="compositionally biased region" description="Low complexity" evidence="1">
    <location>
        <begin position="268"/>
        <end position="282"/>
    </location>
</feature>
<name>B8LEM1_THAPS</name>
<evidence type="ECO:0000256" key="1">
    <source>
        <dbReference type="SAM" id="MobiDB-lite"/>
    </source>
</evidence>
<dbReference type="PaxDb" id="35128-Thapsdraft1875"/>
<keyword evidence="3" id="KW-1185">Reference proteome</keyword>
<feature type="region of interest" description="Disordered" evidence="1">
    <location>
        <begin position="249"/>
        <end position="307"/>
    </location>
</feature>
<dbReference type="GO" id="GO:0000993">
    <property type="term" value="F:RNA polymerase II complex binding"/>
    <property type="evidence" value="ECO:0000318"/>
    <property type="project" value="GO_Central"/>
</dbReference>
<reference evidence="2 3" key="2">
    <citation type="journal article" date="2008" name="Nature">
        <title>The Phaeodactylum genome reveals the evolutionary history of diatom genomes.</title>
        <authorList>
            <person name="Bowler C."/>
            <person name="Allen A.E."/>
            <person name="Badger J.H."/>
            <person name="Grimwood J."/>
            <person name="Jabbari K."/>
            <person name="Kuo A."/>
            <person name="Maheswari U."/>
            <person name="Martens C."/>
            <person name="Maumus F."/>
            <person name="Otillar R.P."/>
            <person name="Rayko E."/>
            <person name="Salamov A."/>
            <person name="Vandepoele K."/>
            <person name="Beszteri B."/>
            <person name="Gruber A."/>
            <person name="Heijde M."/>
            <person name="Katinka M."/>
            <person name="Mock T."/>
            <person name="Valentin K."/>
            <person name="Verret F."/>
            <person name="Berges J.A."/>
            <person name="Brownlee C."/>
            <person name="Cadoret J.P."/>
            <person name="Chiovitti A."/>
            <person name="Choi C.J."/>
            <person name="Coesel S."/>
            <person name="De Martino A."/>
            <person name="Detter J.C."/>
            <person name="Durkin C."/>
            <person name="Falciatore A."/>
            <person name="Fournet J."/>
            <person name="Haruta M."/>
            <person name="Huysman M.J."/>
            <person name="Jenkins B.D."/>
            <person name="Jiroutova K."/>
            <person name="Jorgensen R.E."/>
            <person name="Joubert Y."/>
            <person name="Kaplan A."/>
            <person name="Kroger N."/>
            <person name="Kroth P.G."/>
            <person name="La Roche J."/>
            <person name="Lindquist E."/>
            <person name="Lommer M."/>
            <person name="Martin-Jezequel V."/>
            <person name="Lopez P.J."/>
            <person name="Lucas S."/>
            <person name="Mangogna M."/>
            <person name="McGinnis K."/>
            <person name="Medlin L.K."/>
            <person name="Montsant A."/>
            <person name="Oudot-Le Secq M.P."/>
            <person name="Napoli C."/>
            <person name="Obornik M."/>
            <person name="Parker M.S."/>
            <person name="Petit J.L."/>
            <person name="Porcel B.M."/>
            <person name="Poulsen N."/>
            <person name="Robison M."/>
            <person name="Rychlewski L."/>
            <person name="Rynearson T.A."/>
            <person name="Schmutz J."/>
            <person name="Shapiro H."/>
            <person name="Siaut M."/>
            <person name="Stanley M."/>
            <person name="Sussman M.R."/>
            <person name="Taylor A.R."/>
            <person name="Vardi A."/>
            <person name="von Dassow P."/>
            <person name="Vyverman W."/>
            <person name="Willis A."/>
            <person name="Wyrwicz L.S."/>
            <person name="Rokhsar D.S."/>
            <person name="Weissenbach J."/>
            <person name="Armbrust E.V."/>
            <person name="Green B.R."/>
            <person name="Van de Peer Y."/>
            <person name="Grigoriev I.V."/>
        </authorList>
    </citation>
    <scope>NUCLEOTIDE SEQUENCE [LARGE SCALE GENOMIC DNA]</scope>
    <source>
        <strain evidence="2 3">CCMP1335</strain>
    </source>
</reference>
<proteinExistence type="predicted"/>
<dbReference type="GeneID" id="7446046"/>
<evidence type="ECO:0000313" key="3">
    <source>
        <dbReference type="Proteomes" id="UP000001449"/>
    </source>
</evidence>
<protein>
    <recommendedName>
        <fullName evidence="4">CID domain-containing protein</fullName>
    </recommendedName>
</protein>